<dbReference type="AlphaFoldDB" id="A0A7Y0LA37"/>
<evidence type="ECO:0000313" key="1">
    <source>
        <dbReference type="EMBL" id="NMP30297.1"/>
    </source>
</evidence>
<comment type="caution">
    <text evidence="1">The sequence shown here is derived from an EMBL/GenBank/DDBJ whole genome shotgun (WGS) entry which is preliminary data.</text>
</comment>
<dbReference type="Proteomes" id="UP000568664">
    <property type="component" value="Unassembled WGS sequence"/>
</dbReference>
<dbReference type="EMBL" id="JABBXH010000001">
    <property type="protein sequence ID" value="NMP30297.1"/>
    <property type="molecule type" value="Genomic_DNA"/>
</dbReference>
<proteinExistence type="predicted"/>
<reference evidence="1 2" key="1">
    <citation type="submission" date="2020-04" db="EMBL/GenBank/DDBJ databases">
        <title>Thalassotalea sp. M1531, isolated from the surface of marine red alga.</title>
        <authorList>
            <person name="Pang L."/>
            <person name="Lu D.-C."/>
        </authorList>
    </citation>
    <scope>NUCLEOTIDE SEQUENCE [LARGE SCALE GENOMIC DNA]</scope>
    <source>
        <strain evidence="1 2">M1531</strain>
    </source>
</reference>
<organism evidence="1 2">
    <name type="scientific">Thalassotalea algicola</name>
    <dbReference type="NCBI Taxonomy" id="2716224"/>
    <lineage>
        <taxon>Bacteria</taxon>
        <taxon>Pseudomonadati</taxon>
        <taxon>Pseudomonadota</taxon>
        <taxon>Gammaproteobacteria</taxon>
        <taxon>Alteromonadales</taxon>
        <taxon>Colwelliaceae</taxon>
        <taxon>Thalassotalea</taxon>
    </lineage>
</organism>
<keyword evidence="2" id="KW-1185">Reference proteome</keyword>
<accession>A0A7Y0LA37</accession>
<name>A0A7Y0LA37_9GAMM</name>
<sequence length="57" mass="6493">MDNITELYLNALLSQAAYANGLEPGMTDQDLINKLKIELKDDGLTQAQAEYRQRCYQ</sequence>
<evidence type="ECO:0000313" key="2">
    <source>
        <dbReference type="Proteomes" id="UP000568664"/>
    </source>
</evidence>
<gene>
    <name evidence="1" type="ORF">HII17_01880</name>
</gene>
<dbReference type="RefSeq" id="WP_169073621.1">
    <property type="nucleotide sequence ID" value="NZ_JABBXH010000001.1"/>
</dbReference>
<protein>
    <submittedName>
        <fullName evidence="1">Uncharacterized protein</fullName>
    </submittedName>
</protein>